<dbReference type="AlphaFoldDB" id="A0A7X0J033"/>
<comment type="caution">
    <text evidence="1">The sequence shown here is derived from an EMBL/GenBank/DDBJ whole genome shotgun (WGS) entry which is preliminary data.</text>
</comment>
<accession>A0A7X0J033</accession>
<sequence length="254" mass="29236">MKPYYVIEFSASTCLFEIRVNDVPVIILDLPGQASSMVPVNFAILENGIQTIDAKILPHSGQTTVDPNASLEYRVKLYDVSYEFVFKEQLKEYVFPKAEKPLPYSRKLDQFNAQIPYQLEGWRKGVNLKDVEDTGLKLKRAYDRLALSIRNKQYDQFKNALANRENIMATSMYLSEGESVRRVANLIKDFEDGFEVMPMAPDAVFHYYANGKMAAYRRVNGEPALFLQNLEKKEEISLDLLFYIPEGKTEFEVI</sequence>
<evidence type="ECO:0000313" key="2">
    <source>
        <dbReference type="Proteomes" id="UP000521017"/>
    </source>
</evidence>
<evidence type="ECO:0000313" key="1">
    <source>
        <dbReference type="EMBL" id="MBB6498450.1"/>
    </source>
</evidence>
<dbReference type="RefSeq" id="WP_184622546.1">
    <property type="nucleotide sequence ID" value="NZ_JACHCC010000001.1"/>
</dbReference>
<dbReference type="Proteomes" id="UP000521017">
    <property type="component" value="Unassembled WGS sequence"/>
</dbReference>
<reference evidence="1 2" key="1">
    <citation type="submission" date="2020-08" db="EMBL/GenBank/DDBJ databases">
        <title>Genomic Encyclopedia of Type Strains, Phase IV (KMG-V): Genome sequencing to study the core and pangenomes of soil and plant-associated prokaryotes.</title>
        <authorList>
            <person name="Whitman W."/>
        </authorList>
    </citation>
    <scope>NUCLEOTIDE SEQUENCE [LARGE SCALE GENOMIC DNA]</scope>
    <source>
        <strain evidence="1 2">M2T3</strain>
    </source>
</reference>
<name>A0A7X0J033_9SPHI</name>
<organism evidence="1 2">
    <name type="scientific">Pedobacter cryoconitis</name>
    <dbReference type="NCBI Taxonomy" id="188932"/>
    <lineage>
        <taxon>Bacteria</taxon>
        <taxon>Pseudomonadati</taxon>
        <taxon>Bacteroidota</taxon>
        <taxon>Sphingobacteriia</taxon>
        <taxon>Sphingobacteriales</taxon>
        <taxon>Sphingobacteriaceae</taxon>
        <taxon>Pedobacter</taxon>
    </lineage>
</organism>
<protein>
    <submittedName>
        <fullName evidence="1">Uncharacterized protein</fullName>
    </submittedName>
</protein>
<gene>
    <name evidence="1" type="ORF">HDF25_000574</name>
</gene>
<proteinExistence type="predicted"/>
<dbReference type="EMBL" id="JACHCC010000001">
    <property type="protein sequence ID" value="MBB6498450.1"/>
    <property type="molecule type" value="Genomic_DNA"/>
</dbReference>